<dbReference type="CDD" id="cd02933">
    <property type="entry name" value="OYE_like_FMN"/>
    <property type="match status" value="1"/>
</dbReference>
<dbReference type="InterPro" id="IPR001155">
    <property type="entry name" value="OxRdtase_FMN_N"/>
</dbReference>
<reference evidence="5" key="1">
    <citation type="submission" date="2024-02" db="EMBL/GenBank/DDBJ databases">
        <authorList>
            <consortium name="ELIXIR-Norway"/>
            <consortium name="Elixir Norway"/>
        </authorList>
    </citation>
    <scope>NUCLEOTIDE SEQUENCE</scope>
</reference>
<dbReference type="Gene3D" id="3.20.20.70">
    <property type="entry name" value="Aldolase class I"/>
    <property type="match status" value="1"/>
</dbReference>
<dbReference type="SUPFAM" id="SSF51395">
    <property type="entry name" value="FMN-linked oxidoreductases"/>
    <property type="match status" value="1"/>
</dbReference>
<feature type="domain" description="NADH:flavin oxidoreductase/NADH oxidase N-terminal" evidence="4">
    <location>
        <begin position="6"/>
        <end position="346"/>
    </location>
</feature>
<organism evidence="5 6">
    <name type="scientific">Sphagnum troendelagicum</name>
    <dbReference type="NCBI Taxonomy" id="128251"/>
    <lineage>
        <taxon>Eukaryota</taxon>
        <taxon>Viridiplantae</taxon>
        <taxon>Streptophyta</taxon>
        <taxon>Embryophyta</taxon>
        <taxon>Bryophyta</taxon>
        <taxon>Sphagnophytina</taxon>
        <taxon>Sphagnopsida</taxon>
        <taxon>Sphagnales</taxon>
        <taxon>Sphagnaceae</taxon>
        <taxon>Sphagnum</taxon>
    </lineage>
</organism>
<evidence type="ECO:0000259" key="4">
    <source>
        <dbReference type="Pfam" id="PF00724"/>
    </source>
</evidence>
<dbReference type="PANTHER" id="PTHR22893:SF123">
    <property type="entry name" value="NADH:FLAVIN OXIDOREDUCTASE_NADH OXIDASE N-TERMINAL DOMAIN-CONTAINING PROTEIN"/>
    <property type="match status" value="1"/>
</dbReference>
<keyword evidence="6" id="KW-1185">Reference proteome</keyword>
<protein>
    <recommendedName>
        <fullName evidence="4">NADH:flavin oxidoreductase/NADH oxidase N-terminal domain-containing protein</fullName>
    </recommendedName>
</protein>
<keyword evidence="3" id="KW-0288">FMN</keyword>
<evidence type="ECO:0000256" key="3">
    <source>
        <dbReference type="ARBA" id="ARBA00022643"/>
    </source>
</evidence>
<sequence length="399" mass="43282">MGYDNLLSPTQVADLPLKHRVVMSAMTRTRNDPITESPRELNVLYYTQRATDGGLLISEGAAPCAMGRGYIRAPGVYTEAHLEGWKLVTDAVHSKGGFIFCQLMHAGRVSHSSLLPDNQLPIAPSAVKLDGLVHIKDGAKVPYETPRALETHELPGVVADFTNAAKNAISCGFDGIELHAGNGYLLQEFLAKPTNLRTDQYGGSVENRCRFVLEVVDACVEAIGSKKVGIKFQQGVTFSGLLETEEDSFLQMAYLGPELEKRNLAYVCQSSLNGDPYYKMSKLTKPNFEADPYRFFRSHYKGTLMINGGLSPEKAEEYVADGTADLVAFGVLFLANANLPALLASGQVLDLASGWKVQLWYGKNPADDPVGYTDWPLVDAVISTIKSAATAVKETVVGA</sequence>
<dbReference type="InterPro" id="IPR045247">
    <property type="entry name" value="Oye-like"/>
</dbReference>
<evidence type="ECO:0000313" key="6">
    <source>
        <dbReference type="Proteomes" id="UP001497512"/>
    </source>
</evidence>
<keyword evidence="3" id="KW-0285">Flavoprotein</keyword>
<proteinExistence type="inferred from homology"/>
<dbReference type="PANTHER" id="PTHR22893">
    <property type="entry name" value="NADH OXIDOREDUCTASE-RELATED"/>
    <property type="match status" value="1"/>
</dbReference>
<comment type="cofactor">
    <cofactor evidence="1">
        <name>FMN</name>
        <dbReference type="ChEBI" id="CHEBI:58210"/>
    </cofactor>
</comment>
<dbReference type="Proteomes" id="UP001497512">
    <property type="component" value="Chromosome 18"/>
</dbReference>
<dbReference type="InterPro" id="IPR013785">
    <property type="entry name" value="Aldolase_TIM"/>
</dbReference>
<evidence type="ECO:0000313" key="5">
    <source>
        <dbReference type="EMBL" id="CAK9211557.1"/>
    </source>
</evidence>
<name>A0ABP0U6N1_9BRYO</name>
<accession>A0ABP0U6N1</accession>
<gene>
    <name evidence="5" type="ORF">CSSPTR1EN2_LOCUS10787</name>
</gene>
<dbReference type="Pfam" id="PF00724">
    <property type="entry name" value="Oxidored_FMN"/>
    <property type="match status" value="1"/>
</dbReference>
<evidence type="ECO:0000256" key="2">
    <source>
        <dbReference type="ARBA" id="ARBA00005979"/>
    </source>
</evidence>
<comment type="similarity">
    <text evidence="2">Belongs to the NADH:flavin oxidoreductase/NADH oxidase family.</text>
</comment>
<evidence type="ECO:0000256" key="1">
    <source>
        <dbReference type="ARBA" id="ARBA00001917"/>
    </source>
</evidence>
<dbReference type="EMBL" id="OZ019910">
    <property type="protein sequence ID" value="CAK9211557.1"/>
    <property type="molecule type" value="Genomic_DNA"/>
</dbReference>